<keyword evidence="2" id="KW-1185">Reference proteome</keyword>
<accession>A0A931GZT1</accession>
<dbReference type="EMBL" id="JADWYR010000003">
    <property type="protein sequence ID" value="MBG9378401.1"/>
    <property type="molecule type" value="Genomic_DNA"/>
</dbReference>
<gene>
    <name evidence="1" type="ORF">I5907_19340</name>
</gene>
<name>A0A931GZT1_9BACT</name>
<organism evidence="1 2">
    <name type="scientific">Panacibacter microcysteis</name>
    <dbReference type="NCBI Taxonomy" id="2793269"/>
    <lineage>
        <taxon>Bacteria</taxon>
        <taxon>Pseudomonadati</taxon>
        <taxon>Bacteroidota</taxon>
        <taxon>Chitinophagia</taxon>
        <taxon>Chitinophagales</taxon>
        <taxon>Chitinophagaceae</taxon>
        <taxon>Panacibacter</taxon>
    </lineage>
</organism>
<protein>
    <submittedName>
        <fullName evidence="1">Uncharacterized protein</fullName>
    </submittedName>
</protein>
<reference evidence="1" key="1">
    <citation type="submission" date="2020-11" db="EMBL/GenBank/DDBJ databases">
        <title>Bacterial whole genome sequence for Panacibacter sp. DH6.</title>
        <authorList>
            <person name="Le V."/>
            <person name="Ko S."/>
            <person name="Ahn C.-Y."/>
            <person name="Oh H.-M."/>
        </authorList>
    </citation>
    <scope>NUCLEOTIDE SEQUENCE</scope>
    <source>
        <strain evidence="1">DH6</strain>
    </source>
</reference>
<sequence>MSTFKTYCFWGGLPLIYFFSQKPPRYHYNTQSDLFLQATKKVSQPWPTSPFGNGLMFLDFKNKFLYLTVFYRIDNYPNKAKLKGLNDIPDKYLLVTSAMPNKEYEILNIIFFTGTDFSNYTVIKLDAKECISEEKFPAGGVSHTKDYLHKITLKDLE</sequence>
<dbReference type="AlphaFoldDB" id="A0A931GZT1"/>
<dbReference type="Proteomes" id="UP000628448">
    <property type="component" value="Unassembled WGS sequence"/>
</dbReference>
<evidence type="ECO:0000313" key="1">
    <source>
        <dbReference type="EMBL" id="MBG9378401.1"/>
    </source>
</evidence>
<comment type="caution">
    <text evidence="1">The sequence shown here is derived from an EMBL/GenBank/DDBJ whole genome shotgun (WGS) entry which is preliminary data.</text>
</comment>
<proteinExistence type="predicted"/>
<dbReference type="RefSeq" id="WP_196992506.1">
    <property type="nucleotide sequence ID" value="NZ_JADWYR010000003.1"/>
</dbReference>
<evidence type="ECO:0000313" key="2">
    <source>
        <dbReference type="Proteomes" id="UP000628448"/>
    </source>
</evidence>